<protein>
    <submittedName>
        <fullName evidence="8">MFS transporter</fullName>
    </submittedName>
</protein>
<comment type="subcellular location">
    <subcellularLocation>
        <location evidence="1">Cell membrane</location>
        <topology evidence="1">Multi-pass membrane protein</topology>
    </subcellularLocation>
</comment>
<evidence type="ECO:0000256" key="1">
    <source>
        <dbReference type="ARBA" id="ARBA00004651"/>
    </source>
</evidence>
<feature type="transmembrane region" description="Helical" evidence="7">
    <location>
        <begin position="344"/>
        <end position="369"/>
    </location>
</feature>
<dbReference type="RefSeq" id="WP_322456208.1">
    <property type="nucleotide sequence ID" value="NZ_CP141059.1"/>
</dbReference>
<evidence type="ECO:0000256" key="7">
    <source>
        <dbReference type="SAM" id="Phobius"/>
    </source>
</evidence>
<evidence type="ECO:0000256" key="4">
    <source>
        <dbReference type="ARBA" id="ARBA00022989"/>
    </source>
</evidence>
<feature type="transmembrane region" description="Helical" evidence="7">
    <location>
        <begin position="445"/>
        <end position="478"/>
    </location>
</feature>
<keyword evidence="9" id="KW-1185">Reference proteome</keyword>
<dbReference type="Gene3D" id="1.20.1250.20">
    <property type="entry name" value="MFS general substrate transporter like domains"/>
    <property type="match status" value="1"/>
</dbReference>
<gene>
    <name evidence="8" type="ORF">SHK19_17930</name>
</gene>
<proteinExistence type="predicted"/>
<keyword evidence="5 7" id="KW-0472">Membrane</keyword>
<dbReference type="InterPro" id="IPR011701">
    <property type="entry name" value="MFS"/>
</dbReference>
<dbReference type="SUPFAM" id="SSF103473">
    <property type="entry name" value="MFS general substrate transporter"/>
    <property type="match status" value="1"/>
</dbReference>
<dbReference type="Pfam" id="PF07690">
    <property type="entry name" value="MFS_1"/>
    <property type="match status" value="1"/>
</dbReference>
<evidence type="ECO:0000256" key="3">
    <source>
        <dbReference type="ARBA" id="ARBA00022692"/>
    </source>
</evidence>
<feature type="compositionally biased region" description="Pro residues" evidence="6">
    <location>
        <begin position="1"/>
        <end position="31"/>
    </location>
</feature>
<feature type="region of interest" description="Disordered" evidence="6">
    <location>
        <begin position="1"/>
        <end position="43"/>
    </location>
</feature>
<keyword evidence="3 7" id="KW-0812">Transmembrane</keyword>
<dbReference type="PANTHER" id="PTHR23513">
    <property type="entry name" value="INTEGRAL MEMBRANE EFFLUX PROTEIN-RELATED"/>
    <property type="match status" value="1"/>
</dbReference>
<keyword evidence="4 7" id="KW-1133">Transmembrane helix</keyword>
<reference evidence="9" key="1">
    <citation type="submission" date="2023-12" db="EMBL/GenBank/DDBJ databases">
        <title>Novel species in genus Nocardioides.</title>
        <authorList>
            <person name="Zhou H."/>
        </authorList>
    </citation>
    <scope>NUCLEOTIDE SEQUENCE [LARGE SCALE GENOMIC DNA]</scope>
    <source>
        <strain evidence="9">HM61</strain>
    </source>
</reference>
<dbReference type="Proteomes" id="UP001327225">
    <property type="component" value="Chromosome"/>
</dbReference>
<accession>A0ABZ0ZQD6</accession>
<dbReference type="InterPro" id="IPR036259">
    <property type="entry name" value="MFS_trans_sf"/>
</dbReference>
<organism evidence="8 9">
    <name type="scientific">Nocardioides bizhenqiangii</name>
    <dbReference type="NCBI Taxonomy" id="3095076"/>
    <lineage>
        <taxon>Bacteria</taxon>
        <taxon>Bacillati</taxon>
        <taxon>Actinomycetota</taxon>
        <taxon>Actinomycetes</taxon>
        <taxon>Propionibacteriales</taxon>
        <taxon>Nocardioidaceae</taxon>
        <taxon>Nocardioides</taxon>
    </lineage>
</organism>
<evidence type="ECO:0000313" key="9">
    <source>
        <dbReference type="Proteomes" id="UP001327225"/>
    </source>
</evidence>
<evidence type="ECO:0000256" key="2">
    <source>
        <dbReference type="ARBA" id="ARBA00022475"/>
    </source>
</evidence>
<feature type="transmembrane region" description="Helical" evidence="7">
    <location>
        <begin position="232"/>
        <end position="252"/>
    </location>
</feature>
<keyword evidence="2" id="KW-1003">Cell membrane</keyword>
<feature type="transmembrane region" description="Helical" evidence="7">
    <location>
        <begin position="109"/>
        <end position="130"/>
    </location>
</feature>
<feature type="region of interest" description="Disordered" evidence="6">
    <location>
        <begin position="487"/>
        <end position="506"/>
    </location>
</feature>
<sequence length="506" mass="52202">MTPDSPDYPPPSGPGAASYPPPPPPPPPPSPADDSPPTMVPADEVGATRTVGQSVGTGALATARGLRGFARGTGRFGRATFRQARRAAGAQGAERSGLNRLIELHACNAAGDAAFAIALAGTIFFAGATSEQRGPVLLFLGLTMLPFAVVAPLLGPFLDRFSHGRRWAIGATFAVRAFLCWVIAGAVTTDSFWFYPAALGVLISSKGYGVAKAAAVPRLLPPEITLVKANGRVSLAGVVGAAISAPLAGGAAYFGPEWALRFAFLVFALGTVAAILLPAKVDETEGEVTIPAGKTGGPRRRGLPPKVAFALRANCGPRLLSGFLTMYMAFVLRTDPIDGWEDRTTLLLALVIGAAGLGNTLGILVASLAKKINPSVMVVVALLADIAILVLAALFYELLTLVALGLTVGLMQYLAKVSLDSTIQTGVPVRAHASAFARGDTTLQMAWVIGGFLGVVMSWFPTFGLPTAAVIIGGWAIFALRSNPNRTGNAQPSVPADEPSVAPPRG</sequence>
<evidence type="ECO:0000313" key="8">
    <source>
        <dbReference type="EMBL" id="WQQ25832.1"/>
    </source>
</evidence>
<feature type="transmembrane region" description="Helical" evidence="7">
    <location>
        <begin position="258"/>
        <end position="277"/>
    </location>
</feature>
<evidence type="ECO:0000256" key="6">
    <source>
        <dbReference type="SAM" id="MobiDB-lite"/>
    </source>
</evidence>
<feature type="transmembrane region" description="Helical" evidence="7">
    <location>
        <begin position="309"/>
        <end position="332"/>
    </location>
</feature>
<dbReference type="EMBL" id="CP141059">
    <property type="protein sequence ID" value="WQQ25832.1"/>
    <property type="molecule type" value="Genomic_DNA"/>
</dbReference>
<dbReference type="PANTHER" id="PTHR23513:SF18">
    <property type="entry name" value="INTEGRAL MEMBRANE PROTEIN"/>
    <property type="match status" value="1"/>
</dbReference>
<feature type="transmembrane region" description="Helical" evidence="7">
    <location>
        <begin position="167"/>
        <end position="187"/>
    </location>
</feature>
<name>A0ABZ0ZQD6_9ACTN</name>
<feature type="transmembrane region" description="Helical" evidence="7">
    <location>
        <begin position="193"/>
        <end position="211"/>
    </location>
</feature>
<feature type="transmembrane region" description="Helical" evidence="7">
    <location>
        <begin position="136"/>
        <end position="155"/>
    </location>
</feature>
<evidence type="ECO:0000256" key="5">
    <source>
        <dbReference type="ARBA" id="ARBA00023136"/>
    </source>
</evidence>